<reference evidence="2 3" key="1">
    <citation type="submission" date="2017-06" db="EMBL/GenBank/DDBJ databases">
        <authorList>
            <person name="Kim H.J."/>
            <person name="Triplett B.A."/>
        </authorList>
    </citation>
    <scope>NUCLEOTIDE SEQUENCE [LARGE SCALE GENOMIC DNA]</scope>
    <source>
        <strain evidence="2 3">DSM 18704</strain>
    </source>
</reference>
<evidence type="ECO:0000313" key="2">
    <source>
        <dbReference type="EMBL" id="SNS44531.1"/>
    </source>
</evidence>
<dbReference type="AlphaFoldDB" id="A0A239EJF8"/>
<sequence length="415" mass="46226">MGWQIEERDLSKALQTVYRAAALGLALCAPAVAADPGLHTDPLNFDPVVRDGYEHFYNMDYDGAIARFDAVLKAHPQEPIAYDYLLMAHIFRELYHQDLLDTTYYAHDSFLTTKRNDVHVSDQERSRIESLTNTVETMCEQRIKANPQDKNAYFARGFGKGMHAAFITLVDHSWVTAAHQGLAARNDSEAALKIDPQYADAQMAVGIQQFAVASLPRFIRMMVGMFGVGGNKEKGLKALRESAAHGVVTAVESRTTLSLFLRHDARYPEALEVQRGLATQFPHSYLFRLEEANLTKDKGDGPGAIAIYKAVLADGRKPGYFIDARLQMAWFGLAETERGQNLRVEAAKHYLEAADQPTASDWLKRRARLNAGEMFDLLHDRPNAITQYQLAAAGGGDQSQAEAARRYLKTPYTGV</sequence>
<dbReference type="EMBL" id="FZOU01000001">
    <property type="protein sequence ID" value="SNS44531.1"/>
    <property type="molecule type" value="Genomic_DNA"/>
</dbReference>
<name>A0A239EJF8_9BACT</name>
<keyword evidence="3" id="KW-1185">Reference proteome</keyword>
<keyword evidence="1" id="KW-0732">Signal</keyword>
<dbReference type="Gene3D" id="1.25.40.10">
    <property type="entry name" value="Tetratricopeptide repeat domain"/>
    <property type="match status" value="2"/>
</dbReference>
<feature type="chain" id="PRO_5012986417" description="Tetratricopeptide repeat-containing protein" evidence="1">
    <location>
        <begin position="34"/>
        <end position="415"/>
    </location>
</feature>
<dbReference type="SUPFAM" id="SSF48452">
    <property type="entry name" value="TPR-like"/>
    <property type="match status" value="1"/>
</dbReference>
<organism evidence="2 3">
    <name type="scientific">Granulicella rosea</name>
    <dbReference type="NCBI Taxonomy" id="474952"/>
    <lineage>
        <taxon>Bacteria</taxon>
        <taxon>Pseudomonadati</taxon>
        <taxon>Acidobacteriota</taxon>
        <taxon>Terriglobia</taxon>
        <taxon>Terriglobales</taxon>
        <taxon>Acidobacteriaceae</taxon>
        <taxon>Granulicella</taxon>
    </lineage>
</organism>
<dbReference type="Proteomes" id="UP000198356">
    <property type="component" value="Unassembled WGS sequence"/>
</dbReference>
<dbReference type="InterPro" id="IPR011990">
    <property type="entry name" value="TPR-like_helical_dom_sf"/>
</dbReference>
<evidence type="ECO:0000313" key="3">
    <source>
        <dbReference type="Proteomes" id="UP000198356"/>
    </source>
</evidence>
<accession>A0A239EJF8</accession>
<proteinExistence type="predicted"/>
<protein>
    <recommendedName>
        <fullName evidence="4">Tetratricopeptide repeat-containing protein</fullName>
    </recommendedName>
</protein>
<evidence type="ECO:0008006" key="4">
    <source>
        <dbReference type="Google" id="ProtNLM"/>
    </source>
</evidence>
<evidence type="ECO:0000256" key="1">
    <source>
        <dbReference type="SAM" id="SignalP"/>
    </source>
</evidence>
<feature type="signal peptide" evidence="1">
    <location>
        <begin position="1"/>
        <end position="33"/>
    </location>
</feature>
<gene>
    <name evidence="2" type="ORF">SAMN05421770_1011003</name>
</gene>